<dbReference type="SUPFAM" id="SSF51735">
    <property type="entry name" value="NAD(P)-binding Rossmann-fold domains"/>
    <property type="match status" value="1"/>
</dbReference>
<dbReference type="Proteomes" id="UP000734854">
    <property type="component" value="Unassembled WGS sequence"/>
</dbReference>
<keyword evidence="8" id="KW-1185">Reference proteome</keyword>
<evidence type="ECO:0000256" key="1">
    <source>
        <dbReference type="ARBA" id="ARBA00013081"/>
    </source>
</evidence>
<dbReference type="PROSITE" id="PS51746">
    <property type="entry name" value="PPM_2"/>
    <property type="match status" value="1"/>
</dbReference>
<dbReference type="InterPro" id="IPR045000">
    <property type="entry name" value="TR"/>
</dbReference>
<proteinExistence type="predicted"/>
<dbReference type="AlphaFoldDB" id="A0A8J5C325"/>
<evidence type="ECO:0000256" key="3">
    <source>
        <dbReference type="ARBA" id="ARBA00023002"/>
    </source>
</evidence>
<evidence type="ECO:0000256" key="5">
    <source>
        <dbReference type="ARBA" id="ARBA00048336"/>
    </source>
</evidence>
<comment type="catalytic activity">
    <reaction evidence="4">
        <text>O-phospho-L-seryl-[protein] + H2O = L-seryl-[protein] + phosphate</text>
        <dbReference type="Rhea" id="RHEA:20629"/>
        <dbReference type="Rhea" id="RHEA-COMP:9863"/>
        <dbReference type="Rhea" id="RHEA-COMP:11604"/>
        <dbReference type="ChEBI" id="CHEBI:15377"/>
        <dbReference type="ChEBI" id="CHEBI:29999"/>
        <dbReference type="ChEBI" id="CHEBI:43474"/>
        <dbReference type="ChEBI" id="CHEBI:83421"/>
        <dbReference type="EC" id="3.1.3.16"/>
    </reaction>
</comment>
<evidence type="ECO:0000313" key="8">
    <source>
        <dbReference type="Proteomes" id="UP000734854"/>
    </source>
</evidence>
<sequence length="402" mass="44593">MVSCSSAFINKCTSAFDLASPLYHKTRKREIEEEDGEMQNLTAAVSSSSASLLSLLSSFSSLRMNGQAVATRPGGCGSGLIFGPASCRSMTMEEIKEPLMGDEEMPPLLEDQETDAKPHYIALFVESLPSRNSDHEAWRPRRLFLVAWMDFLMVNNVAFGCIKPVLEVTQEEYKHIMNTNLEADFHLSQLAHTLLKASGQGNIIFISLIAGLEGYSSLYVYGSSKATLKQLQKLSPEFHCGHYLQYLNALYHDDYVATLDNLHCYFDNMYRFAYFSLFDDHGGKGAVEFASKKMGEYIVGEVLSSNREGFNDVDRAIWDGDLKTDLEFLKEGMDGGASCFTALLRGGILVVSNAGDCRAVLCHSGKVEALTSDRCPSREDERQQIASTISILSIKFCLDLFL</sequence>
<dbReference type="InterPro" id="IPR036457">
    <property type="entry name" value="PPM-type-like_dom_sf"/>
</dbReference>
<protein>
    <recommendedName>
        <fullName evidence="1">protein-serine/threonine phosphatase</fullName>
        <ecNumber evidence="1">3.1.3.16</ecNumber>
    </recommendedName>
</protein>
<dbReference type="EMBL" id="JACMSC010000022">
    <property type="protein sequence ID" value="KAG6468262.1"/>
    <property type="molecule type" value="Genomic_DNA"/>
</dbReference>
<name>A0A8J5C325_ZINOF</name>
<reference evidence="7 8" key="1">
    <citation type="submission" date="2020-08" db="EMBL/GenBank/DDBJ databases">
        <title>Plant Genome Project.</title>
        <authorList>
            <person name="Zhang R.-G."/>
        </authorList>
    </citation>
    <scope>NUCLEOTIDE SEQUENCE [LARGE SCALE GENOMIC DNA]</scope>
    <source>
        <tissue evidence="7">Rhizome</tissue>
    </source>
</reference>
<evidence type="ECO:0000256" key="2">
    <source>
        <dbReference type="ARBA" id="ARBA00022857"/>
    </source>
</evidence>
<gene>
    <name evidence="7" type="ORF">ZIOFF_072835</name>
</gene>
<dbReference type="SUPFAM" id="SSF81606">
    <property type="entry name" value="PP2C-like"/>
    <property type="match status" value="1"/>
</dbReference>
<comment type="catalytic activity">
    <reaction evidence="5">
        <text>O-phospho-L-threonyl-[protein] + H2O = L-threonyl-[protein] + phosphate</text>
        <dbReference type="Rhea" id="RHEA:47004"/>
        <dbReference type="Rhea" id="RHEA-COMP:11060"/>
        <dbReference type="Rhea" id="RHEA-COMP:11605"/>
        <dbReference type="ChEBI" id="CHEBI:15377"/>
        <dbReference type="ChEBI" id="CHEBI:30013"/>
        <dbReference type="ChEBI" id="CHEBI:43474"/>
        <dbReference type="ChEBI" id="CHEBI:61977"/>
        <dbReference type="EC" id="3.1.3.16"/>
    </reaction>
</comment>
<dbReference type="InterPro" id="IPR002347">
    <property type="entry name" value="SDR_fam"/>
</dbReference>
<dbReference type="EC" id="3.1.3.16" evidence="1"/>
<accession>A0A8J5C325</accession>
<dbReference type="PANTHER" id="PTHR42898:SF6">
    <property type="entry name" value="NADP-DEPENDENT MANNITOL DEHYDROGENASE"/>
    <property type="match status" value="1"/>
</dbReference>
<dbReference type="GO" id="GO:0004722">
    <property type="term" value="F:protein serine/threonine phosphatase activity"/>
    <property type="evidence" value="ECO:0007669"/>
    <property type="project" value="UniProtKB-EC"/>
</dbReference>
<dbReference type="PANTHER" id="PTHR42898">
    <property type="entry name" value="TROPINONE REDUCTASE"/>
    <property type="match status" value="1"/>
</dbReference>
<dbReference type="Pfam" id="PF00106">
    <property type="entry name" value="adh_short"/>
    <property type="match status" value="1"/>
</dbReference>
<dbReference type="Pfam" id="PF00481">
    <property type="entry name" value="PP2C"/>
    <property type="match status" value="1"/>
</dbReference>
<keyword evidence="2" id="KW-0521">NADP</keyword>
<dbReference type="Gene3D" id="3.60.40.10">
    <property type="entry name" value="PPM-type phosphatase domain"/>
    <property type="match status" value="1"/>
</dbReference>
<organism evidence="7 8">
    <name type="scientific">Zingiber officinale</name>
    <name type="common">Ginger</name>
    <name type="synonym">Amomum zingiber</name>
    <dbReference type="NCBI Taxonomy" id="94328"/>
    <lineage>
        <taxon>Eukaryota</taxon>
        <taxon>Viridiplantae</taxon>
        <taxon>Streptophyta</taxon>
        <taxon>Embryophyta</taxon>
        <taxon>Tracheophyta</taxon>
        <taxon>Spermatophyta</taxon>
        <taxon>Magnoliopsida</taxon>
        <taxon>Liliopsida</taxon>
        <taxon>Zingiberales</taxon>
        <taxon>Zingiberaceae</taxon>
        <taxon>Zingiber</taxon>
    </lineage>
</organism>
<dbReference type="Gene3D" id="3.40.50.720">
    <property type="entry name" value="NAD(P)-binding Rossmann-like Domain"/>
    <property type="match status" value="1"/>
</dbReference>
<feature type="domain" description="PPM-type phosphatase" evidence="6">
    <location>
        <begin position="237"/>
        <end position="402"/>
    </location>
</feature>
<dbReference type="InterPro" id="IPR036291">
    <property type="entry name" value="NAD(P)-bd_dom_sf"/>
</dbReference>
<dbReference type="GO" id="GO:0016491">
    <property type="term" value="F:oxidoreductase activity"/>
    <property type="evidence" value="ECO:0007669"/>
    <property type="project" value="UniProtKB-KW"/>
</dbReference>
<evidence type="ECO:0000259" key="6">
    <source>
        <dbReference type="PROSITE" id="PS51746"/>
    </source>
</evidence>
<comment type="caution">
    <text evidence="7">The sequence shown here is derived from an EMBL/GenBank/DDBJ whole genome shotgun (WGS) entry which is preliminary data.</text>
</comment>
<dbReference type="InterPro" id="IPR001932">
    <property type="entry name" value="PPM-type_phosphatase-like_dom"/>
</dbReference>
<dbReference type="CDD" id="cd00143">
    <property type="entry name" value="PP2Cc"/>
    <property type="match status" value="1"/>
</dbReference>
<keyword evidence="3" id="KW-0560">Oxidoreductase</keyword>
<evidence type="ECO:0000313" key="7">
    <source>
        <dbReference type="EMBL" id="KAG6468262.1"/>
    </source>
</evidence>
<evidence type="ECO:0000256" key="4">
    <source>
        <dbReference type="ARBA" id="ARBA00047761"/>
    </source>
</evidence>